<evidence type="ECO:0000256" key="1">
    <source>
        <dbReference type="SAM" id="MobiDB-lite"/>
    </source>
</evidence>
<feature type="region of interest" description="Disordered" evidence="1">
    <location>
        <begin position="1"/>
        <end position="20"/>
    </location>
</feature>
<dbReference type="EMBL" id="FNTL01000005">
    <property type="protein sequence ID" value="SEE79930.1"/>
    <property type="molecule type" value="Genomic_DNA"/>
</dbReference>
<proteinExistence type="predicted"/>
<name>A0A1H5LSF5_RHOJO</name>
<accession>A0A1H5LSF5</accession>
<evidence type="ECO:0000313" key="3">
    <source>
        <dbReference type="Proteomes" id="UP000183407"/>
    </source>
</evidence>
<sequence length="72" mass="7869">MSPASGDSSENETDCVSLDPDQLTEQYEAAIARKYADVRALGDLTETFEDIDRKADAILSRTEELLAQMGLS</sequence>
<evidence type="ECO:0000313" key="2">
    <source>
        <dbReference type="EMBL" id="SEE79930.1"/>
    </source>
</evidence>
<dbReference type="Proteomes" id="UP000183407">
    <property type="component" value="Unassembled WGS sequence"/>
</dbReference>
<protein>
    <submittedName>
        <fullName evidence="2">Uncharacterized protein</fullName>
    </submittedName>
</protein>
<organism evidence="2 3">
    <name type="scientific">Rhodococcus jostii</name>
    <dbReference type="NCBI Taxonomy" id="132919"/>
    <lineage>
        <taxon>Bacteria</taxon>
        <taxon>Bacillati</taxon>
        <taxon>Actinomycetota</taxon>
        <taxon>Actinomycetes</taxon>
        <taxon>Mycobacteriales</taxon>
        <taxon>Nocardiaceae</taxon>
        <taxon>Rhodococcus</taxon>
    </lineage>
</organism>
<dbReference type="AlphaFoldDB" id="A0A1H5LSF5"/>
<reference evidence="3" key="1">
    <citation type="submission" date="2016-10" db="EMBL/GenBank/DDBJ databases">
        <authorList>
            <person name="Varghese N."/>
        </authorList>
    </citation>
    <scope>NUCLEOTIDE SEQUENCE [LARGE SCALE GENOMIC DNA]</scope>
    <source>
        <strain evidence="3">DSM 44719</strain>
    </source>
</reference>
<gene>
    <name evidence="2" type="ORF">SAMN04490220_8378</name>
</gene>